<evidence type="ECO:0000313" key="2">
    <source>
        <dbReference type="Proteomes" id="UP001237642"/>
    </source>
</evidence>
<evidence type="ECO:0000313" key="1">
    <source>
        <dbReference type="EMBL" id="KAK1376128.1"/>
    </source>
</evidence>
<gene>
    <name evidence="1" type="ORF">POM88_032321</name>
</gene>
<name>A0AAD8ML50_9APIA</name>
<dbReference type="Proteomes" id="UP001237642">
    <property type="component" value="Unassembled WGS sequence"/>
</dbReference>
<proteinExistence type="predicted"/>
<dbReference type="AlphaFoldDB" id="A0AAD8ML50"/>
<reference evidence="1" key="2">
    <citation type="submission" date="2023-05" db="EMBL/GenBank/DDBJ databases">
        <authorList>
            <person name="Schelkunov M.I."/>
        </authorList>
    </citation>
    <scope>NUCLEOTIDE SEQUENCE</scope>
    <source>
        <strain evidence="1">Hsosn_3</strain>
        <tissue evidence="1">Leaf</tissue>
    </source>
</reference>
<sequence length="102" mass="10860">MFVSLKLTINRNNLLENIKSTCSWKGLILAGASDGLVGSVDVAKRELLLECGLTTVGAVVAVRGKLGIIVLFKTGRESEWKDVGHGPYMLRGGCGEKFHGTG</sequence>
<organism evidence="1 2">
    <name type="scientific">Heracleum sosnowskyi</name>
    <dbReference type="NCBI Taxonomy" id="360622"/>
    <lineage>
        <taxon>Eukaryota</taxon>
        <taxon>Viridiplantae</taxon>
        <taxon>Streptophyta</taxon>
        <taxon>Embryophyta</taxon>
        <taxon>Tracheophyta</taxon>
        <taxon>Spermatophyta</taxon>
        <taxon>Magnoliopsida</taxon>
        <taxon>eudicotyledons</taxon>
        <taxon>Gunneridae</taxon>
        <taxon>Pentapetalae</taxon>
        <taxon>asterids</taxon>
        <taxon>campanulids</taxon>
        <taxon>Apiales</taxon>
        <taxon>Apiaceae</taxon>
        <taxon>Apioideae</taxon>
        <taxon>apioid superclade</taxon>
        <taxon>Tordylieae</taxon>
        <taxon>Tordyliinae</taxon>
        <taxon>Heracleum</taxon>
    </lineage>
</organism>
<dbReference type="EMBL" id="JAUIZM010000007">
    <property type="protein sequence ID" value="KAK1376128.1"/>
    <property type="molecule type" value="Genomic_DNA"/>
</dbReference>
<reference evidence="1" key="1">
    <citation type="submission" date="2023-02" db="EMBL/GenBank/DDBJ databases">
        <title>Genome of toxic invasive species Heracleum sosnowskyi carries increased number of genes despite the absence of recent whole-genome duplications.</title>
        <authorList>
            <person name="Schelkunov M."/>
            <person name="Shtratnikova V."/>
            <person name="Makarenko M."/>
            <person name="Klepikova A."/>
            <person name="Omelchenko D."/>
            <person name="Novikova G."/>
            <person name="Obukhova E."/>
            <person name="Bogdanov V."/>
            <person name="Penin A."/>
            <person name="Logacheva M."/>
        </authorList>
    </citation>
    <scope>NUCLEOTIDE SEQUENCE</scope>
    <source>
        <strain evidence="1">Hsosn_3</strain>
        <tissue evidence="1">Leaf</tissue>
    </source>
</reference>
<keyword evidence="2" id="KW-1185">Reference proteome</keyword>
<accession>A0AAD8ML50</accession>
<comment type="caution">
    <text evidence="1">The sequence shown here is derived from an EMBL/GenBank/DDBJ whole genome shotgun (WGS) entry which is preliminary data.</text>
</comment>
<protein>
    <submittedName>
        <fullName evidence="1">Uncharacterized protein</fullName>
    </submittedName>
</protein>